<dbReference type="Gene3D" id="3.40.50.300">
    <property type="entry name" value="P-loop containing nucleotide triphosphate hydrolases"/>
    <property type="match status" value="2"/>
</dbReference>
<evidence type="ECO:0000259" key="15">
    <source>
        <dbReference type="Pfam" id="PF21632"/>
    </source>
</evidence>
<dbReference type="InterPro" id="IPR041679">
    <property type="entry name" value="DNA2/NAM7-like_C"/>
</dbReference>
<dbReference type="InterPro" id="IPR041677">
    <property type="entry name" value="DNA2/NAM7_AAA_11"/>
</dbReference>
<dbReference type="PANTHER" id="PTHR45418">
    <property type="entry name" value="CANCER/TESTIS ANTIGEN 55"/>
    <property type="match status" value="1"/>
</dbReference>
<dbReference type="PANTHER" id="PTHR45418:SF1">
    <property type="entry name" value="CANCER_TESTIS ANTIGEN 55"/>
    <property type="match status" value="1"/>
</dbReference>
<evidence type="ECO:0000256" key="9">
    <source>
        <dbReference type="ARBA" id="ARBA00022884"/>
    </source>
</evidence>
<comment type="catalytic activity">
    <reaction evidence="11">
        <text>ATP + H2O = ADP + phosphate + H(+)</text>
        <dbReference type="Rhea" id="RHEA:13065"/>
        <dbReference type="ChEBI" id="CHEBI:15377"/>
        <dbReference type="ChEBI" id="CHEBI:15378"/>
        <dbReference type="ChEBI" id="CHEBI:30616"/>
        <dbReference type="ChEBI" id="CHEBI:43474"/>
        <dbReference type="ChEBI" id="CHEBI:456216"/>
        <dbReference type="EC" id="3.6.4.13"/>
    </reaction>
</comment>
<evidence type="ECO:0000259" key="18">
    <source>
        <dbReference type="Pfam" id="PF21635"/>
    </source>
</evidence>
<reference evidence="19" key="1">
    <citation type="submission" date="2025-08" db="UniProtKB">
        <authorList>
            <consortium name="Ensembl"/>
        </authorList>
    </citation>
    <scope>IDENTIFICATION</scope>
</reference>
<dbReference type="Ensembl" id="ENSCCRT00010076885.1">
    <property type="protein sequence ID" value="ENSCCRP00010069559.1"/>
    <property type="gene ID" value="ENSCCRG00010029568.1"/>
</dbReference>
<dbReference type="GO" id="GO:0000932">
    <property type="term" value="C:P-body"/>
    <property type="evidence" value="ECO:0007669"/>
    <property type="project" value="UniProtKB-SubCell"/>
</dbReference>
<dbReference type="Pfam" id="PF13086">
    <property type="entry name" value="AAA_11"/>
    <property type="match status" value="1"/>
</dbReference>
<comment type="similarity">
    <text evidence="2">Belongs to the DNA2/NAM7 helicase family. SDE3 subfamily.</text>
</comment>
<evidence type="ECO:0000256" key="1">
    <source>
        <dbReference type="ARBA" id="ARBA00004201"/>
    </source>
</evidence>
<keyword evidence="7" id="KW-0347">Helicase</keyword>
<evidence type="ECO:0000259" key="16">
    <source>
        <dbReference type="Pfam" id="PF21633"/>
    </source>
</evidence>
<sequence>LPYNSLPVVRAIGLDFIEMLEETNRRSITDRNTLRDIYNQEFRDRDGGVKDPNFSRVIFALRNGNKARLSRSGRHVRMKLHDQWFRPRRRQQNQATPAPGHASSLSATSVPAPDGGVRGRRRLAKDILQRLNTTDRSFFVADKHGVQVSSELYMESGKIRISVDRAEVYELKLFVENTGQEAVYFTYYTALHWLQYFTLEDTRRVTRNNPLRLEPREKYVVTVRFKSCHVGVYSATLAFEFKQNAQPTTRPFHIVRFIEVEYRTKLAALLGPTEPYKPLRLNISEPENCKVDEGSPPEGVMNVPDSALNDKRNNECLMVSRSLLQSPLGFHNYAERFDLLLYLEECQMHVDIKRYNKDQVTLLKDYDKRLMVLNLPGVSENRPSVLRGDHLLLTKSEEVSFSNVTKYKGYVHKVELDRVKLGFSRRFLDQVYLDKMKFRVEFTVNRLPLRLQHRAVHMAVQHKLRDVLFPVGSRSLNPASPPGLRSVRPLLRNPEQYSAVCNIVAGTSKPAPYLVFGPPGTGKTVTIVEAIKQVEKNIPGACILACAPSNSAADQLCEKLITSQHVDARKIYRLYASSRDPKDIPKVLKVCVCLTTIISVAGLLNAETGQLVLAGDPKQLGPILRSPLAINHGLDVSLLERLMTQNDLYKKDDMEFDKRYVTKLLLNYRSHPSILKVPNELFYDGELVACANEISSNQYCTWEHLPKRGFPVIFHGVPGKDERESNSPSFFNIFEIEIIVDYLKKLLLTQAKRGISRISPRDIGIIAPYRKQVEKIRRAIKSDEDLEKYMCIEDLKVGSVEEFQGQERKVILVSAVRSSKEHIILDETFNIGFLRNEKRFNVALTRAKALFIMVGNPTILRTDESWGRFIDFCFEQGGYTGISFTSVEGIEEVEKRLLALNIQDERMESEESAVQQYVNPEWRHDY</sequence>
<dbReference type="GO" id="GO:0031047">
    <property type="term" value="P:regulatory ncRNA-mediated gene silencing"/>
    <property type="evidence" value="ECO:0007669"/>
    <property type="project" value="UniProtKB-KW"/>
</dbReference>
<dbReference type="CDD" id="cd18808">
    <property type="entry name" value="SF1_C_Upf1"/>
    <property type="match status" value="1"/>
</dbReference>
<evidence type="ECO:0000256" key="5">
    <source>
        <dbReference type="ARBA" id="ARBA00022741"/>
    </source>
</evidence>
<dbReference type="GO" id="GO:0003723">
    <property type="term" value="F:RNA binding"/>
    <property type="evidence" value="ECO:0007669"/>
    <property type="project" value="UniProtKB-KW"/>
</dbReference>
<feature type="domain" description="Helicase MOV-10 Ig-like" evidence="16">
    <location>
        <begin position="136"/>
        <end position="260"/>
    </location>
</feature>
<feature type="domain" description="Helicase MOV-10 N-terminal" evidence="15">
    <location>
        <begin position="10"/>
        <end position="71"/>
    </location>
</feature>
<dbReference type="Pfam" id="PF13087">
    <property type="entry name" value="AAA_12"/>
    <property type="match status" value="1"/>
</dbReference>
<protein>
    <recommendedName>
        <fullName evidence="3">RNA helicase</fullName>
        <ecNumber evidence="3">3.6.4.13</ecNumber>
    </recommendedName>
</protein>
<dbReference type="GO" id="GO:0005524">
    <property type="term" value="F:ATP binding"/>
    <property type="evidence" value="ECO:0007669"/>
    <property type="project" value="UniProtKB-KW"/>
</dbReference>
<keyword evidence="10" id="KW-0943">RNA-mediated gene silencing</keyword>
<evidence type="ECO:0000259" key="14">
    <source>
        <dbReference type="Pfam" id="PF13087"/>
    </source>
</evidence>
<dbReference type="GO" id="GO:0003724">
    <property type="term" value="F:RNA helicase activity"/>
    <property type="evidence" value="ECO:0007669"/>
    <property type="project" value="UniProtKB-EC"/>
</dbReference>
<dbReference type="InterPro" id="IPR049079">
    <property type="entry name" value="Mov-10_helical"/>
</dbReference>
<dbReference type="InterPro" id="IPR049080">
    <property type="entry name" value="MOV-10-like_beta-barrel"/>
</dbReference>
<dbReference type="Pfam" id="PF21632">
    <property type="entry name" value="MOV-10_N"/>
    <property type="match status" value="1"/>
</dbReference>
<evidence type="ECO:0000256" key="3">
    <source>
        <dbReference type="ARBA" id="ARBA00012552"/>
    </source>
</evidence>
<feature type="domain" description="Helicase MOV-10 helical" evidence="18">
    <location>
        <begin position="316"/>
        <end position="354"/>
    </location>
</feature>
<proteinExistence type="inferred from homology"/>
<dbReference type="Pfam" id="PF21633">
    <property type="entry name" value="MOV-10_Ig-like"/>
    <property type="match status" value="1"/>
</dbReference>
<evidence type="ECO:0000256" key="7">
    <source>
        <dbReference type="ARBA" id="ARBA00022806"/>
    </source>
</evidence>
<accession>A0A8C1LZQ8</accession>
<feature type="domain" description="DNA2/NAM7 helicase-like C-terminal" evidence="14">
    <location>
        <begin position="634"/>
        <end position="857"/>
    </location>
</feature>
<dbReference type="InterPro" id="IPR047187">
    <property type="entry name" value="SF1_C_Upf1"/>
</dbReference>
<keyword evidence="6" id="KW-0378">Hydrolase</keyword>
<feature type="domain" description="DNA2/NAM7 helicase helicase" evidence="13">
    <location>
        <begin position="508"/>
        <end position="580"/>
    </location>
</feature>
<comment type="subcellular location">
    <subcellularLocation>
        <location evidence="1">Cytoplasm</location>
        <location evidence="1">P-body</location>
    </subcellularLocation>
</comment>
<keyword evidence="20" id="KW-1185">Reference proteome</keyword>
<dbReference type="InterPro" id="IPR027417">
    <property type="entry name" value="P-loop_NTPase"/>
</dbReference>
<evidence type="ECO:0000256" key="11">
    <source>
        <dbReference type="ARBA" id="ARBA00047984"/>
    </source>
</evidence>
<feature type="domain" description="Helicase MOV-10-like beta-barrel" evidence="17">
    <location>
        <begin position="355"/>
        <end position="442"/>
    </location>
</feature>
<keyword evidence="4" id="KW-0963">Cytoplasm</keyword>
<evidence type="ECO:0000256" key="4">
    <source>
        <dbReference type="ARBA" id="ARBA00022490"/>
    </source>
</evidence>
<evidence type="ECO:0000259" key="13">
    <source>
        <dbReference type="Pfam" id="PF13086"/>
    </source>
</evidence>
<evidence type="ECO:0000313" key="19">
    <source>
        <dbReference type="Ensembl" id="ENSCCRP00010069559.1"/>
    </source>
</evidence>
<dbReference type="Proteomes" id="UP000694427">
    <property type="component" value="Unplaced"/>
</dbReference>
<evidence type="ECO:0000256" key="8">
    <source>
        <dbReference type="ARBA" id="ARBA00022840"/>
    </source>
</evidence>
<evidence type="ECO:0000259" key="17">
    <source>
        <dbReference type="Pfam" id="PF21634"/>
    </source>
</evidence>
<evidence type="ECO:0000256" key="6">
    <source>
        <dbReference type="ARBA" id="ARBA00022801"/>
    </source>
</evidence>
<keyword evidence="8" id="KW-0067">ATP-binding</keyword>
<organism evidence="19 20">
    <name type="scientific">Cyprinus carpio</name>
    <name type="common">Common carp</name>
    <dbReference type="NCBI Taxonomy" id="7962"/>
    <lineage>
        <taxon>Eukaryota</taxon>
        <taxon>Metazoa</taxon>
        <taxon>Chordata</taxon>
        <taxon>Craniata</taxon>
        <taxon>Vertebrata</taxon>
        <taxon>Euteleostomi</taxon>
        <taxon>Actinopterygii</taxon>
        <taxon>Neopterygii</taxon>
        <taxon>Teleostei</taxon>
        <taxon>Ostariophysi</taxon>
        <taxon>Cypriniformes</taxon>
        <taxon>Cyprinidae</taxon>
        <taxon>Cyprininae</taxon>
        <taxon>Cyprinus</taxon>
    </lineage>
</organism>
<dbReference type="FunFam" id="3.40.50.300:FF:000608">
    <property type="entry name" value="Mov10 RISC complex RNA helicase"/>
    <property type="match status" value="1"/>
</dbReference>
<dbReference type="Pfam" id="PF21635">
    <property type="entry name" value="Mov-10_helical"/>
    <property type="match status" value="1"/>
</dbReference>
<dbReference type="InterPro" id="IPR049077">
    <property type="entry name" value="MOV-10_Ig-like"/>
</dbReference>
<evidence type="ECO:0000256" key="2">
    <source>
        <dbReference type="ARBA" id="ARBA00005601"/>
    </source>
</evidence>
<evidence type="ECO:0000256" key="10">
    <source>
        <dbReference type="ARBA" id="ARBA00023158"/>
    </source>
</evidence>
<evidence type="ECO:0000256" key="12">
    <source>
        <dbReference type="SAM" id="MobiDB-lite"/>
    </source>
</evidence>
<dbReference type="Pfam" id="PF21634">
    <property type="entry name" value="MOV-10_beta-barrel"/>
    <property type="match status" value="1"/>
</dbReference>
<dbReference type="SUPFAM" id="SSF52540">
    <property type="entry name" value="P-loop containing nucleoside triphosphate hydrolases"/>
    <property type="match status" value="1"/>
</dbReference>
<reference evidence="19" key="2">
    <citation type="submission" date="2025-09" db="UniProtKB">
        <authorList>
            <consortium name="Ensembl"/>
        </authorList>
    </citation>
    <scope>IDENTIFICATION</scope>
</reference>
<keyword evidence="5" id="KW-0547">Nucleotide-binding</keyword>
<keyword evidence="9" id="KW-0694">RNA-binding</keyword>
<dbReference type="AlphaFoldDB" id="A0A8C1LZQ8"/>
<feature type="region of interest" description="Disordered" evidence="12">
    <location>
        <begin position="80"/>
        <end position="119"/>
    </location>
</feature>
<evidence type="ECO:0000313" key="20">
    <source>
        <dbReference type="Proteomes" id="UP000694427"/>
    </source>
</evidence>
<dbReference type="GO" id="GO:0016787">
    <property type="term" value="F:hydrolase activity"/>
    <property type="evidence" value="ECO:0007669"/>
    <property type="project" value="UniProtKB-KW"/>
</dbReference>
<dbReference type="EC" id="3.6.4.13" evidence="3"/>
<dbReference type="InterPro" id="IPR049075">
    <property type="entry name" value="MOV-10_N"/>
</dbReference>
<name>A0A8C1LZQ8_CYPCA</name>